<dbReference type="EMBL" id="CP003630">
    <property type="protein sequence ID" value="AFZ21104.1"/>
    <property type="molecule type" value="Genomic_DNA"/>
</dbReference>
<name>K9WMX6_9CYAN</name>
<dbReference type="HOGENOM" id="CLU_3119875_0_0_3"/>
<evidence type="ECO:0000313" key="2">
    <source>
        <dbReference type="Proteomes" id="UP000010471"/>
    </source>
</evidence>
<dbReference type="RefSeq" id="WP_015185237.1">
    <property type="nucleotide sequence ID" value="NC_019738.1"/>
</dbReference>
<sequence>MLVLLVEIILDCATPQARLFYYFLAKETQLQVLRAYRCYEQANNLKMLLG</sequence>
<accession>K9WMX6</accession>
<organism evidence="1 2">
    <name type="scientific">Allocoleopsis franciscana PCC 7113</name>
    <dbReference type="NCBI Taxonomy" id="1173027"/>
    <lineage>
        <taxon>Bacteria</taxon>
        <taxon>Bacillati</taxon>
        <taxon>Cyanobacteriota</taxon>
        <taxon>Cyanophyceae</taxon>
        <taxon>Coleofasciculales</taxon>
        <taxon>Coleofasciculaceae</taxon>
        <taxon>Allocoleopsis</taxon>
        <taxon>Allocoleopsis franciscana</taxon>
    </lineage>
</organism>
<keyword evidence="2" id="KW-1185">Reference proteome</keyword>
<evidence type="ECO:0000313" key="1">
    <source>
        <dbReference type="EMBL" id="AFZ21104.1"/>
    </source>
</evidence>
<protein>
    <submittedName>
        <fullName evidence="1">Uncharacterized protein</fullName>
    </submittedName>
</protein>
<reference evidence="1 2" key="1">
    <citation type="submission" date="2012-06" db="EMBL/GenBank/DDBJ databases">
        <title>Finished chromosome of genome of Microcoleus sp. PCC 7113.</title>
        <authorList>
            <consortium name="US DOE Joint Genome Institute"/>
            <person name="Gugger M."/>
            <person name="Coursin T."/>
            <person name="Rippka R."/>
            <person name="Tandeau De Marsac N."/>
            <person name="Huntemann M."/>
            <person name="Wei C.-L."/>
            <person name="Han J."/>
            <person name="Detter J.C."/>
            <person name="Han C."/>
            <person name="Tapia R."/>
            <person name="Chen A."/>
            <person name="Kyrpides N."/>
            <person name="Mavromatis K."/>
            <person name="Markowitz V."/>
            <person name="Szeto E."/>
            <person name="Ivanova N."/>
            <person name="Pagani I."/>
            <person name="Pati A."/>
            <person name="Goodwin L."/>
            <person name="Nordberg H.P."/>
            <person name="Cantor M.N."/>
            <person name="Hua S.X."/>
            <person name="Woyke T."/>
            <person name="Kerfeld C.A."/>
        </authorList>
    </citation>
    <scope>NUCLEOTIDE SEQUENCE [LARGE SCALE GENOMIC DNA]</scope>
    <source>
        <strain evidence="1 2">PCC 7113</strain>
    </source>
</reference>
<proteinExistence type="predicted"/>
<dbReference type="Proteomes" id="UP000010471">
    <property type="component" value="Chromosome"/>
</dbReference>
<gene>
    <name evidence="1" type="ORF">Mic7113_5467</name>
</gene>
<dbReference type="KEGG" id="mic:Mic7113_5467"/>
<dbReference type="AlphaFoldDB" id="K9WMX6"/>